<feature type="domain" description="C2" evidence="12">
    <location>
        <begin position="1129"/>
        <end position="1247"/>
    </location>
</feature>
<dbReference type="InterPro" id="IPR017147">
    <property type="entry name" value="Tricalbin"/>
</dbReference>
<feature type="region of interest" description="Disordered" evidence="11">
    <location>
        <begin position="49"/>
        <end position="87"/>
    </location>
</feature>
<dbReference type="CDD" id="cd04045">
    <property type="entry name" value="C2C_Tricalbin-like"/>
    <property type="match status" value="1"/>
</dbReference>
<keyword evidence="8" id="KW-0445">Lipid transport</keyword>
<dbReference type="InterPro" id="IPR035892">
    <property type="entry name" value="C2_domain_sf"/>
</dbReference>
<evidence type="ECO:0000256" key="4">
    <source>
        <dbReference type="ARBA" id="ARBA00022692"/>
    </source>
</evidence>
<dbReference type="CDD" id="cd04044">
    <property type="entry name" value="C2A_Tricalbin-like"/>
    <property type="match status" value="1"/>
</dbReference>
<comment type="caution">
    <text evidence="14">The sequence shown here is derived from an EMBL/GenBank/DDBJ whole genome shotgun (WGS) entry which is preliminary data.</text>
</comment>
<sequence>MTLPSSIKQKDYAALSSQKTPEKTDRLISTAKSNENDGNVLTRVINPYEIPSPQYSPNNHHNHNQPNDISTPLPGQIESQNNLSNDNTNTEHLVIPDWYRVGWLAQVNSSIRSLSDNNEELKHVEILESFISEIYYGSWYHNAAIIFFAVAASHYVTVFGGGWSSLLIILSICATYYQTSLRRTRREARGDISRELSKQRLFQDHETVDWLNNFLSRFWLIYEPVLSATIVASVDQVLVASTPTFLESIRMSTFTLGSKPPRIEFIRSHPETDNDVVVMDWKFEFTPNDLSDLTAKEALGKINPKIVLTIKFGKGFIGAAKDIVVENITFCGEIRIRIKLMNNFPHLQLIDLSFLEKPEFDFVLKPIGFDLNMIPGLSGFIESQVHATLGPMMYDPNVFTLNLEQMLAGTPVDSAIGVLQIKLYNARGLKAVKIGGGTPDPYVTFSVGTRANLDRTAIKHSTQNPTWNSSHFILLNSLNDILSMEVMDSNEVRKDTSLGFANFDLQSLSADLEQEGLTIPILHQGKPRGEVRLDINYHPCLVAKKLENGDQEPVPETSAGVARLILHQAKDLDYKRTGTSNLSPYAKVYLDGKQILKTAIIKRTNNPVYESFIEVLVTNKQLATFTVKMFDEKAGDDPLIGQVNAKLVDLMEVTSGDQRLDWFPLKGAKTGKVRMSVSWKGVLMAGAINGAGAYTPPIGVLKFWFNRAEDLKNVEQLTGGKSDPYVRVMRSGITLARTQIHNNNLDPEFDEIIYVPIHRLKDSLRLEVMDYQHLTKDRSLGIIDLEVTNLIETQKSDEGLIGFRSTGKKNYSDFLKQEGKKSVVKGRLYFDVEFYPCSQIRFKPFDRTGSDLENIKSSNDLYLNQSDQTSNFGNSNEAGLIKLNGNNSSSSIAEPIESIVNHNSSCTDISLKNEMRDPSRVRARNVSQRSNSSHNPIDLSGTDPQKIIKHKQSQQILANNTGTGNGDNVSQSNDNQPPQSCDGSVVGEGRRSYSSSISQRNLKSLSKEELLGYQSGIVVFNIMGGQIAKKNARLEFLFDDGYWPAYSTEPSKSAHAKWDETGESFIRELDWSRCSLKLNTAEKDTKEEVYAEYTSGLKPFLEECLDEPHEFVLEDLEGGNRSTVMIQCRYIPVPIILEPRESINNMGVLSVILENGKDLPSADRNGYSDPYVQFSLNGVKVFKSSVQKKTLNPKWNERFDVEVPSRVRAEFVAQVFDWDRVGASDKIGSAKIDLKELEPMLQSTEVFKLVQSDQQVKGQIQLKMTFRPGFITRSRQATSTFTGLGRVATGLGGTVLSTGAGVGIGAARGVGQVGGGVIKGVGGVGKLGFAGIRRMTGGQSKRESIILEDSESLGTPRTERMSLMNSNFRTPSPTPKTRLLATDFKLNLQIIGASGLDSPEVKAYVHVIKNGKSIYDTKTIKHSTSPVWEENCSTDVKVGLDTELELVIYDKKKLGRDKELGEIRKLSVWEIFDLSNNIASPPSEVLLNEPILEHGTKRQLGGNMMIKLWLVESGGTTNGEAGNNSSHSPFGIHSISGGSRSQGSPKKDFLELDPHGNSIDLGNGGLPHSNNSRPGSLAGAKSSRSINKFSLHRNR</sequence>
<keyword evidence="9" id="KW-0446">Lipid-binding</keyword>
<dbReference type="CDD" id="cd04052">
    <property type="entry name" value="C2B_Tricalbin-like"/>
    <property type="match status" value="1"/>
</dbReference>
<feature type="domain" description="C2" evidence="12">
    <location>
        <begin position="1367"/>
        <end position="1487"/>
    </location>
</feature>
<keyword evidence="5" id="KW-0677">Repeat</keyword>
<organism evidence="14 15">
    <name type="scientific">Phakopsora pachyrhizi</name>
    <name type="common">Asian soybean rust disease fungus</name>
    <dbReference type="NCBI Taxonomy" id="170000"/>
    <lineage>
        <taxon>Eukaryota</taxon>
        <taxon>Fungi</taxon>
        <taxon>Dikarya</taxon>
        <taxon>Basidiomycota</taxon>
        <taxon>Pucciniomycotina</taxon>
        <taxon>Pucciniomycetes</taxon>
        <taxon>Pucciniales</taxon>
        <taxon>Phakopsoraceae</taxon>
        <taxon>Phakopsora</taxon>
    </lineage>
</organism>
<evidence type="ECO:0000256" key="8">
    <source>
        <dbReference type="ARBA" id="ARBA00023055"/>
    </source>
</evidence>
<dbReference type="GO" id="GO:0005789">
    <property type="term" value="C:endoplasmic reticulum membrane"/>
    <property type="evidence" value="ECO:0007669"/>
    <property type="project" value="UniProtKB-SubCell"/>
</dbReference>
<evidence type="ECO:0000256" key="6">
    <source>
        <dbReference type="ARBA" id="ARBA00022824"/>
    </source>
</evidence>
<evidence type="ECO:0000259" key="12">
    <source>
        <dbReference type="PROSITE" id="PS50004"/>
    </source>
</evidence>
<keyword evidence="4" id="KW-0812">Transmembrane</keyword>
<dbReference type="SMART" id="SM00239">
    <property type="entry name" value="C2"/>
    <property type="match status" value="5"/>
</dbReference>
<reference evidence="14" key="1">
    <citation type="submission" date="2022-06" db="EMBL/GenBank/DDBJ databases">
        <authorList>
            <consortium name="SYNGENTA / RWTH Aachen University"/>
        </authorList>
    </citation>
    <scope>NUCLEOTIDE SEQUENCE</scope>
</reference>
<dbReference type="PROSITE" id="PS50004">
    <property type="entry name" value="C2"/>
    <property type="match status" value="5"/>
</dbReference>
<dbReference type="PANTHER" id="PTHR46980">
    <property type="entry name" value="TRICALBIN-1-RELATED"/>
    <property type="match status" value="1"/>
</dbReference>
<dbReference type="CDD" id="cd21678">
    <property type="entry name" value="SMP_TCB"/>
    <property type="match status" value="1"/>
</dbReference>
<dbReference type="GO" id="GO:0006869">
    <property type="term" value="P:lipid transport"/>
    <property type="evidence" value="ECO:0007669"/>
    <property type="project" value="UniProtKB-KW"/>
</dbReference>
<dbReference type="Pfam" id="PF00168">
    <property type="entry name" value="C2"/>
    <property type="match status" value="5"/>
</dbReference>
<dbReference type="GO" id="GO:0061817">
    <property type="term" value="P:endoplasmic reticulum-plasma membrane tethering"/>
    <property type="evidence" value="ECO:0007669"/>
    <property type="project" value="InterPro"/>
</dbReference>
<dbReference type="Gene3D" id="2.60.40.150">
    <property type="entry name" value="C2 domain"/>
    <property type="match status" value="5"/>
</dbReference>
<feature type="domain" description="SMP-LTD" evidence="13">
    <location>
        <begin position="204"/>
        <end position="404"/>
    </location>
</feature>
<proteinExistence type="predicted"/>
<dbReference type="InterPro" id="IPR056910">
    <property type="entry name" value="TCB1-3_C2"/>
</dbReference>
<dbReference type="CDD" id="cd00030">
    <property type="entry name" value="C2"/>
    <property type="match status" value="1"/>
</dbReference>
<dbReference type="Pfam" id="PF24920">
    <property type="entry name" value="C2_TCB1"/>
    <property type="match status" value="1"/>
</dbReference>
<dbReference type="InterPro" id="IPR037762">
    <property type="entry name" value="C2C_Tricalbin"/>
</dbReference>
<dbReference type="GO" id="GO:0071944">
    <property type="term" value="C:cell periphery"/>
    <property type="evidence" value="ECO:0007669"/>
    <property type="project" value="UniProtKB-ARBA"/>
</dbReference>
<dbReference type="InterPro" id="IPR037756">
    <property type="entry name" value="C2D_Tricalbin"/>
</dbReference>
<feature type="compositionally biased region" description="Basic and acidic residues" evidence="11">
    <location>
        <begin position="1545"/>
        <end position="1554"/>
    </location>
</feature>
<evidence type="ECO:0000259" key="13">
    <source>
        <dbReference type="PROSITE" id="PS51847"/>
    </source>
</evidence>
<comment type="subcellular location">
    <subcellularLocation>
        <location evidence="1">Endoplasmic reticulum membrane</location>
    </subcellularLocation>
</comment>
<keyword evidence="2" id="KW-0813">Transport</keyword>
<feature type="region of interest" description="Disordered" evidence="11">
    <location>
        <begin position="1519"/>
        <end position="1595"/>
    </location>
</feature>
<evidence type="ECO:0000256" key="5">
    <source>
        <dbReference type="ARBA" id="ARBA00022737"/>
    </source>
</evidence>
<dbReference type="InterPro" id="IPR037761">
    <property type="entry name" value="C2A_Tricalbin"/>
</dbReference>
<feature type="compositionally biased region" description="Basic and acidic residues" evidence="11">
    <location>
        <begin position="911"/>
        <end position="920"/>
    </location>
</feature>
<keyword evidence="6" id="KW-0256">Endoplasmic reticulum</keyword>
<dbReference type="PROSITE" id="PS51847">
    <property type="entry name" value="SMP"/>
    <property type="match status" value="1"/>
</dbReference>
<dbReference type="PRINTS" id="PR00360">
    <property type="entry name" value="C2DOMAIN"/>
</dbReference>
<feature type="domain" description="C2" evidence="12">
    <location>
        <begin position="400"/>
        <end position="518"/>
    </location>
</feature>
<evidence type="ECO:0000256" key="1">
    <source>
        <dbReference type="ARBA" id="ARBA00004586"/>
    </source>
</evidence>
<feature type="domain" description="C2" evidence="12">
    <location>
        <begin position="543"/>
        <end position="663"/>
    </location>
</feature>
<dbReference type="CDD" id="cd04040">
    <property type="entry name" value="C2D_Tricalbin-like"/>
    <property type="match status" value="1"/>
</dbReference>
<dbReference type="InterPro" id="IPR052455">
    <property type="entry name" value="Tricalbin_domain"/>
</dbReference>
<evidence type="ECO:0000313" key="15">
    <source>
        <dbReference type="Proteomes" id="UP001153365"/>
    </source>
</evidence>
<gene>
    <name evidence="14" type="ORF">PPACK8108_LOCUS2900</name>
</gene>
<dbReference type="PIRSF" id="PIRSF037232">
    <property type="entry name" value="Tricalbin"/>
    <property type="match status" value="1"/>
</dbReference>
<name>A0AAV0AJZ7_PHAPC</name>
<dbReference type="SUPFAM" id="SSF49562">
    <property type="entry name" value="C2 domain (Calcium/lipid-binding domain, CaLB)"/>
    <property type="match status" value="5"/>
</dbReference>
<dbReference type="Pfam" id="PF25669">
    <property type="entry name" value="SMP_MUG190-like"/>
    <property type="match status" value="2"/>
</dbReference>
<evidence type="ECO:0000256" key="3">
    <source>
        <dbReference type="ARBA" id="ARBA00022553"/>
    </source>
</evidence>
<keyword evidence="3" id="KW-0597">Phosphoprotein</keyword>
<feature type="compositionally biased region" description="Polar residues" evidence="11">
    <location>
        <begin position="925"/>
        <end position="935"/>
    </location>
</feature>
<keyword evidence="10" id="KW-0472">Membrane</keyword>
<evidence type="ECO:0000313" key="14">
    <source>
        <dbReference type="EMBL" id="CAH7668392.1"/>
    </source>
</evidence>
<keyword evidence="15" id="KW-1185">Reference proteome</keyword>
<feature type="compositionally biased region" description="Low complexity" evidence="11">
    <location>
        <begin position="51"/>
        <end position="67"/>
    </location>
</feature>
<feature type="region of interest" description="Disordered" evidence="11">
    <location>
        <begin position="1"/>
        <end position="25"/>
    </location>
</feature>
<dbReference type="InterPro" id="IPR000008">
    <property type="entry name" value="C2_dom"/>
</dbReference>
<dbReference type="PANTHER" id="PTHR46980:SF2">
    <property type="entry name" value="TRICALBIN-1-RELATED"/>
    <property type="match status" value="1"/>
</dbReference>
<evidence type="ECO:0000256" key="11">
    <source>
        <dbReference type="SAM" id="MobiDB-lite"/>
    </source>
</evidence>
<feature type="compositionally biased region" description="Polar residues" evidence="11">
    <location>
        <begin position="1519"/>
        <end position="1528"/>
    </location>
</feature>
<dbReference type="InterPro" id="IPR031468">
    <property type="entry name" value="SMP_LBD"/>
</dbReference>
<accession>A0AAV0AJZ7</accession>
<evidence type="ECO:0000256" key="2">
    <source>
        <dbReference type="ARBA" id="ARBA00022448"/>
    </source>
</evidence>
<evidence type="ECO:0000256" key="9">
    <source>
        <dbReference type="ARBA" id="ARBA00023121"/>
    </source>
</evidence>
<evidence type="ECO:0000256" key="7">
    <source>
        <dbReference type="ARBA" id="ARBA00022989"/>
    </source>
</evidence>
<dbReference type="GO" id="GO:0008289">
    <property type="term" value="F:lipid binding"/>
    <property type="evidence" value="ECO:0007669"/>
    <property type="project" value="UniProtKB-KW"/>
</dbReference>
<feature type="domain" description="C2" evidence="12">
    <location>
        <begin position="669"/>
        <end position="800"/>
    </location>
</feature>
<feature type="region of interest" description="Disordered" evidence="11">
    <location>
        <begin position="958"/>
        <end position="993"/>
    </location>
</feature>
<dbReference type="InterPro" id="IPR037765">
    <property type="entry name" value="C2B_Tricalbin"/>
</dbReference>
<protein>
    <submittedName>
        <fullName evidence="14">C2 domain-containing protein</fullName>
    </submittedName>
</protein>
<dbReference type="Proteomes" id="UP001153365">
    <property type="component" value="Unassembled WGS sequence"/>
</dbReference>
<dbReference type="EMBL" id="CALTRL010000508">
    <property type="protein sequence ID" value="CAH7668392.1"/>
    <property type="molecule type" value="Genomic_DNA"/>
</dbReference>
<feature type="compositionally biased region" description="Polar residues" evidence="11">
    <location>
        <begin position="958"/>
        <end position="982"/>
    </location>
</feature>
<evidence type="ECO:0000256" key="10">
    <source>
        <dbReference type="ARBA" id="ARBA00023136"/>
    </source>
</evidence>
<keyword evidence="7" id="KW-1133">Transmembrane helix</keyword>
<feature type="region of interest" description="Disordered" evidence="11">
    <location>
        <begin position="909"/>
        <end position="943"/>
    </location>
</feature>
<feature type="compositionally biased region" description="Polar residues" evidence="11">
    <location>
        <begin position="77"/>
        <end position="87"/>
    </location>
</feature>